<dbReference type="Gene3D" id="3.30.70.100">
    <property type="match status" value="1"/>
</dbReference>
<proteinExistence type="predicted"/>
<dbReference type="Proteomes" id="UP000679722">
    <property type="component" value="Unassembled WGS sequence"/>
</dbReference>
<keyword evidence="3" id="KW-1003">Cell membrane</keyword>
<dbReference type="InterPro" id="IPR020846">
    <property type="entry name" value="MFS_dom"/>
</dbReference>
<dbReference type="InterPro" id="IPR011701">
    <property type="entry name" value="MFS"/>
</dbReference>
<evidence type="ECO:0000256" key="4">
    <source>
        <dbReference type="ARBA" id="ARBA00022692"/>
    </source>
</evidence>
<accession>A0ABS5HCX5</accession>
<feature type="transmembrane region" description="Helical" evidence="7">
    <location>
        <begin position="161"/>
        <end position="181"/>
    </location>
</feature>
<reference evidence="10" key="1">
    <citation type="submission" date="2023-07" db="EMBL/GenBank/DDBJ databases">
        <title>Marinomonas vulgaris A79, complete genome.</title>
        <authorList>
            <person name="Ying J.-J."/>
        </authorList>
    </citation>
    <scope>NUCLEOTIDE SEQUENCE [LARGE SCALE GENOMIC DNA]</scope>
    <source>
        <strain evidence="10">A79</strain>
    </source>
</reference>
<feature type="transmembrane region" description="Helical" evidence="7">
    <location>
        <begin position="363"/>
        <end position="383"/>
    </location>
</feature>
<dbReference type="CDD" id="cd17472">
    <property type="entry name" value="MFS_YajR_like"/>
    <property type="match status" value="1"/>
</dbReference>
<feature type="domain" description="Major facilitator superfamily (MFS) profile" evidence="8">
    <location>
        <begin position="8"/>
        <end position="388"/>
    </location>
</feature>
<feature type="transmembrane region" description="Helical" evidence="7">
    <location>
        <begin position="210"/>
        <end position="235"/>
    </location>
</feature>
<dbReference type="InterPro" id="IPR036259">
    <property type="entry name" value="MFS_trans_sf"/>
</dbReference>
<evidence type="ECO:0000259" key="8">
    <source>
        <dbReference type="PROSITE" id="PS50850"/>
    </source>
</evidence>
<keyword evidence="10" id="KW-1185">Reference proteome</keyword>
<keyword evidence="6 7" id="KW-0472">Membrane</keyword>
<name>A0ABS5HCX5_9GAMM</name>
<keyword evidence="5 7" id="KW-1133">Transmembrane helix</keyword>
<feature type="transmembrane region" description="Helical" evidence="7">
    <location>
        <begin position="276"/>
        <end position="294"/>
    </location>
</feature>
<dbReference type="RefSeq" id="WP_211536679.1">
    <property type="nucleotide sequence ID" value="NZ_JAGSSV010000012.1"/>
</dbReference>
<dbReference type="Pfam" id="PF07690">
    <property type="entry name" value="MFS_1"/>
    <property type="match status" value="1"/>
</dbReference>
<feature type="transmembrane region" description="Helical" evidence="7">
    <location>
        <begin position="9"/>
        <end position="30"/>
    </location>
</feature>
<feature type="transmembrane region" description="Helical" evidence="7">
    <location>
        <begin position="247"/>
        <end position="267"/>
    </location>
</feature>
<comment type="caution">
    <text evidence="9">The sequence shown here is derived from an EMBL/GenBank/DDBJ whole genome shotgun (WGS) entry which is preliminary data.</text>
</comment>
<dbReference type="SUPFAM" id="SSF103473">
    <property type="entry name" value="MFS general substrate transporter"/>
    <property type="match status" value="1"/>
</dbReference>
<evidence type="ECO:0000313" key="10">
    <source>
        <dbReference type="Proteomes" id="UP000679722"/>
    </source>
</evidence>
<evidence type="ECO:0000256" key="3">
    <source>
        <dbReference type="ARBA" id="ARBA00022475"/>
    </source>
</evidence>
<comment type="subcellular location">
    <subcellularLocation>
        <location evidence="1">Cell membrane</location>
        <topology evidence="1">Multi-pass membrane protein</topology>
    </subcellularLocation>
</comment>
<dbReference type="Gene3D" id="1.20.1250.20">
    <property type="entry name" value="MFS general substrate transporter like domains"/>
    <property type="match status" value="1"/>
</dbReference>
<protein>
    <submittedName>
        <fullName evidence="9">MFS transporter</fullName>
    </submittedName>
</protein>
<keyword evidence="2" id="KW-0813">Transport</keyword>
<dbReference type="PROSITE" id="PS00216">
    <property type="entry name" value="SUGAR_TRANSPORT_1"/>
    <property type="match status" value="1"/>
</dbReference>
<dbReference type="InterPro" id="IPR050171">
    <property type="entry name" value="MFS_Transporters"/>
</dbReference>
<feature type="transmembrane region" description="Helical" evidence="7">
    <location>
        <begin position="131"/>
        <end position="155"/>
    </location>
</feature>
<sequence>MDLLERRSVLALALVYLFRMLGLFLIMPVISVAADGLTGADAALIGTAIGIYGLTQATLQIPMGMWSDKIGRKRVIVIGLLMFAVGSLICANADDINTLIVGRAVQGAGAIASTLMALLSDVTREQNRGKAMAMVGVSIGASFMLSLVLGPWIFGLVGFSGLFYLSFILAFLGIALVVFAVPNSVQHAFRRDTTPSLQALGAVLKNARLWFLNISVLLLHASLTALFVTVPNMLIQSYGLSLDEHSWLYLLIMGFAFVGMLPLVIVAESKGKMKGVLTIVLVLLGVSAILLHWAPHLWVFGVLLWLYFVGFNSLEALLPSLVSKLAPVGYRGTAMGVFSTHQFMGSFIGGVGGGWLLQYEPNGGVLFWVVGVAFLAWSLVCAAQPAPRQLTSLAFSLPDMTKESLSKLSDQLADVQGVEGMQIFQDEQTAYLKVDKKLLDKDALLRIAPQVRL</sequence>
<dbReference type="PANTHER" id="PTHR23517">
    <property type="entry name" value="RESISTANCE PROTEIN MDTM, PUTATIVE-RELATED-RELATED"/>
    <property type="match status" value="1"/>
</dbReference>
<feature type="transmembrane region" description="Helical" evidence="7">
    <location>
        <begin position="334"/>
        <end position="357"/>
    </location>
</feature>
<evidence type="ECO:0000256" key="2">
    <source>
        <dbReference type="ARBA" id="ARBA00022448"/>
    </source>
</evidence>
<evidence type="ECO:0000313" key="9">
    <source>
        <dbReference type="EMBL" id="MBR7889335.1"/>
    </source>
</evidence>
<feature type="transmembrane region" description="Helical" evidence="7">
    <location>
        <begin position="75"/>
        <end position="94"/>
    </location>
</feature>
<dbReference type="InterPro" id="IPR005829">
    <property type="entry name" value="Sugar_transporter_CS"/>
</dbReference>
<dbReference type="PROSITE" id="PS50850">
    <property type="entry name" value="MFS"/>
    <property type="match status" value="1"/>
</dbReference>
<dbReference type="PANTHER" id="PTHR23517:SF2">
    <property type="entry name" value="MULTIDRUG RESISTANCE PROTEIN MDTH"/>
    <property type="match status" value="1"/>
</dbReference>
<evidence type="ECO:0000256" key="5">
    <source>
        <dbReference type="ARBA" id="ARBA00022989"/>
    </source>
</evidence>
<organism evidence="9 10">
    <name type="scientific">Marinomonas vulgaris</name>
    <dbReference type="NCBI Taxonomy" id="2823372"/>
    <lineage>
        <taxon>Bacteria</taxon>
        <taxon>Pseudomonadati</taxon>
        <taxon>Pseudomonadota</taxon>
        <taxon>Gammaproteobacteria</taxon>
        <taxon>Oceanospirillales</taxon>
        <taxon>Oceanospirillaceae</taxon>
        <taxon>Marinomonas</taxon>
    </lineage>
</organism>
<gene>
    <name evidence="9" type="ORF">J9B83_10310</name>
</gene>
<evidence type="ECO:0000256" key="7">
    <source>
        <dbReference type="SAM" id="Phobius"/>
    </source>
</evidence>
<feature type="transmembrane region" description="Helical" evidence="7">
    <location>
        <begin position="100"/>
        <end position="119"/>
    </location>
</feature>
<keyword evidence="4 7" id="KW-0812">Transmembrane</keyword>
<evidence type="ECO:0000256" key="6">
    <source>
        <dbReference type="ARBA" id="ARBA00023136"/>
    </source>
</evidence>
<dbReference type="EMBL" id="JAGSSV010000012">
    <property type="protein sequence ID" value="MBR7889335.1"/>
    <property type="molecule type" value="Genomic_DNA"/>
</dbReference>
<evidence type="ECO:0000256" key="1">
    <source>
        <dbReference type="ARBA" id="ARBA00004651"/>
    </source>
</evidence>